<organism evidence="2 3">
    <name type="scientific">Herbiconiux daphne</name>
    <dbReference type="NCBI Taxonomy" id="2970914"/>
    <lineage>
        <taxon>Bacteria</taxon>
        <taxon>Bacillati</taxon>
        <taxon>Actinomycetota</taxon>
        <taxon>Actinomycetes</taxon>
        <taxon>Micrococcales</taxon>
        <taxon>Microbacteriaceae</taxon>
        <taxon>Herbiconiux</taxon>
    </lineage>
</organism>
<feature type="transmembrane region" description="Helical" evidence="1">
    <location>
        <begin position="45"/>
        <end position="65"/>
    </location>
</feature>
<dbReference type="RefSeq" id="WP_259543665.1">
    <property type="nucleotide sequence ID" value="NZ_JANLCJ010000590.1"/>
</dbReference>
<dbReference type="Proteomes" id="UP001165586">
    <property type="component" value="Unassembled WGS sequence"/>
</dbReference>
<reference evidence="2" key="1">
    <citation type="submission" date="2022-08" db="EMBL/GenBank/DDBJ databases">
        <authorList>
            <person name="Deng Y."/>
            <person name="Han X.-F."/>
            <person name="Zhang Y.-Q."/>
        </authorList>
    </citation>
    <scope>NUCLEOTIDE SEQUENCE</scope>
    <source>
        <strain evidence="2">CPCC 203386</strain>
    </source>
</reference>
<protein>
    <submittedName>
        <fullName evidence="2">Phage holin family protein</fullName>
    </submittedName>
</protein>
<comment type="caution">
    <text evidence="2">The sequence shown here is derived from an EMBL/GenBank/DDBJ whole genome shotgun (WGS) entry which is preliminary data.</text>
</comment>
<evidence type="ECO:0000256" key="1">
    <source>
        <dbReference type="SAM" id="Phobius"/>
    </source>
</evidence>
<gene>
    <name evidence="2" type="ORF">N1032_26630</name>
</gene>
<dbReference type="EMBL" id="JANLCJ010000590">
    <property type="protein sequence ID" value="MCS5737311.1"/>
    <property type="molecule type" value="Genomic_DNA"/>
</dbReference>
<accession>A0ABT2HBI5</accession>
<proteinExistence type="predicted"/>
<dbReference type="Pfam" id="PF05106">
    <property type="entry name" value="Phage_holin_3_1"/>
    <property type="match status" value="1"/>
</dbReference>
<feature type="transmembrane region" description="Helical" evidence="1">
    <location>
        <begin position="71"/>
        <end position="91"/>
    </location>
</feature>
<keyword evidence="1" id="KW-0812">Transmembrane</keyword>
<name>A0ABT2HBI5_9MICO</name>
<dbReference type="InterPro" id="IPR006481">
    <property type="entry name" value="Phage_lambda_GpS_holin"/>
</dbReference>
<feature type="transmembrane region" description="Helical" evidence="1">
    <location>
        <begin position="12"/>
        <end position="33"/>
    </location>
</feature>
<evidence type="ECO:0000313" key="2">
    <source>
        <dbReference type="EMBL" id="MCS5737311.1"/>
    </source>
</evidence>
<keyword evidence="3" id="KW-1185">Reference proteome</keyword>
<sequence length="99" mass="10701">MDQNNLSAFWHFFHLYRAQLGYGLLAAAINALAHYKKNDSARDSFVDVLFCGAIGWGVDAFLRTMGMNPEAAVLVAAMIGYIGATGISDMIKSKLGLGE</sequence>
<keyword evidence="1" id="KW-0472">Membrane</keyword>
<keyword evidence="1" id="KW-1133">Transmembrane helix</keyword>
<evidence type="ECO:0000313" key="3">
    <source>
        <dbReference type="Proteomes" id="UP001165586"/>
    </source>
</evidence>